<name>A0AAD6RX89_9AGAR</name>
<comment type="caution">
    <text evidence="1">The sequence shown here is derived from an EMBL/GenBank/DDBJ whole genome shotgun (WGS) entry which is preliminary data.</text>
</comment>
<gene>
    <name evidence="1" type="ORF">C8F04DRAFT_1201733</name>
</gene>
<proteinExistence type="predicted"/>
<reference evidence="1" key="1">
    <citation type="submission" date="2023-03" db="EMBL/GenBank/DDBJ databases">
        <title>Massive genome expansion in bonnet fungi (Mycena s.s.) driven by repeated elements and novel gene families across ecological guilds.</title>
        <authorList>
            <consortium name="Lawrence Berkeley National Laboratory"/>
            <person name="Harder C.B."/>
            <person name="Miyauchi S."/>
            <person name="Viragh M."/>
            <person name="Kuo A."/>
            <person name="Thoen E."/>
            <person name="Andreopoulos B."/>
            <person name="Lu D."/>
            <person name="Skrede I."/>
            <person name="Drula E."/>
            <person name="Henrissat B."/>
            <person name="Morin E."/>
            <person name="Kohler A."/>
            <person name="Barry K."/>
            <person name="LaButti K."/>
            <person name="Morin E."/>
            <person name="Salamov A."/>
            <person name="Lipzen A."/>
            <person name="Mereny Z."/>
            <person name="Hegedus B."/>
            <person name="Baldrian P."/>
            <person name="Stursova M."/>
            <person name="Weitz H."/>
            <person name="Taylor A."/>
            <person name="Grigoriev I.V."/>
            <person name="Nagy L.G."/>
            <person name="Martin F."/>
            <person name="Kauserud H."/>
        </authorList>
    </citation>
    <scope>NUCLEOTIDE SEQUENCE</scope>
    <source>
        <strain evidence="1">CBHHK200</strain>
    </source>
</reference>
<protein>
    <submittedName>
        <fullName evidence="1">Uncharacterized protein</fullName>
    </submittedName>
</protein>
<keyword evidence="2" id="KW-1185">Reference proteome</keyword>
<dbReference type="AlphaFoldDB" id="A0AAD6RX89"/>
<accession>A0AAD6RX89</accession>
<organism evidence="1 2">
    <name type="scientific">Mycena alexandri</name>
    <dbReference type="NCBI Taxonomy" id="1745969"/>
    <lineage>
        <taxon>Eukaryota</taxon>
        <taxon>Fungi</taxon>
        <taxon>Dikarya</taxon>
        <taxon>Basidiomycota</taxon>
        <taxon>Agaricomycotina</taxon>
        <taxon>Agaricomycetes</taxon>
        <taxon>Agaricomycetidae</taxon>
        <taxon>Agaricales</taxon>
        <taxon>Marasmiineae</taxon>
        <taxon>Mycenaceae</taxon>
        <taxon>Mycena</taxon>
    </lineage>
</organism>
<evidence type="ECO:0000313" key="2">
    <source>
        <dbReference type="Proteomes" id="UP001218188"/>
    </source>
</evidence>
<dbReference type="Proteomes" id="UP001218188">
    <property type="component" value="Unassembled WGS sequence"/>
</dbReference>
<evidence type="ECO:0000313" key="1">
    <source>
        <dbReference type="EMBL" id="KAJ7016682.1"/>
    </source>
</evidence>
<dbReference type="EMBL" id="JARJCM010000476">
    <property type="protein sequence ID" value="KAJ7016682.1"/>
    <property type="molecule type" value="Genomic_DNA"/>
</dbReference>
<sequence>MISIDFMLKLVNSARSIEFSYRTRYMDTGMAGKSSLPSVKVGIPHFILLQVDPQVNFNLTWLHSDLSHNVVPVTRHPSFDTSINSWLSRLYVLVAASSGTPFLQGQAHSEQVWQPLMDTEHFRQIWASQFLRSANISSILGGLREHNCMLAVEAGGYGKRRMDKEYQKGALLVYLSRHLRADMLTLRVRRTSERLEKAKVGWKFKLKDE</sequence>